<sequence>MWPCWPPPFDHSEHNPGYIQGYVPGVRENGGQYTHAAIWAAMAFAQLGDAAQAWRVFDWINPVRHSDSPAAVARYQVEPYVMAADVYGVAPHQGRGGWTWYTGSAGWMVRLILESLLGWRLEAGTLSLAPCPRPGWDGFSLTLAHGASTYALQVHCRASSAASQLRCDGVLLPGLSVVLVDDGRPHDLSLDWSVPAVPLAGA</sequence>
<dbReference type="PANTHER" id="PTHR37469:SF2">
    <property type="entry name" value="CELLOBIONIC ACID PHOSPHORYLASE"/>
    <property type="match status" value="1"/>
</dbReference>
<dbReference type="SUPFAM" id="SSF48208">
    <property type="entry name" value="Six-hairpin glycosidases"/>
    <property type="match status" value="1"/>
</dbReference>
<dbReference type="Proteomes" id="UP001528673">
    <property type="component" value="Unassembled WGS sequence"/>
</dbReference>
<evidence type="ECO:0000256" key="1">
    <source>
        <dbReference type="ARBA" id="ARBA00022676"/>
    </source>
</evidence>
<proteinExistence type="predicted"/>
<evidence type="ECO:0000256" key="2">
    <source>
        <dbReference type="ARBA" id="ARBA00022679"/>
    </source>
</evidence>
<evidence type="ECO:0000259" key="3">
    <source>
        <dbReference type="Pfam" id="PF17167"/>
    </source>
</evidence>
<keyword evidence="1" id="KW-0328">Glycosyltransferase</keyword>
<protein>
    <recommendedName>
        <fullName evidence="3">Glycosyl hydrolase 94 catalytic domain-containing protein</fullName>
    </recommendedName>
</protein>
<dbReference type="InterPro" id="IPR052047">
    <property type="entry name" value="GH94_Enzymes"/>
</dbReference>
<dbReference type="EMBL" id="JAQSIP010000003">
    <property type="protein sequence ID" value="MDD0838773.1"/>
    <property type="molecule type" value="Genomic_DNA"/>
</dbReference>
<dbReference type="Gene3D" id="2.60.420.10">
    <property type="entry name" value="Maltose phosphorylase, domain 3"/>
    <property type="match status" value="1"/>
</dbReference>
<evidence type="ECO:0000313" key="4">
    <source>
        <dbReference type="EMBL" id="MDD0838773.1"/>
    </source>
</evidence>
<dbReference type="Gene3D" id="1.50.10.10">
    <property type="match status" value="1"/>
</dbReference>
<dbReference type="RefSeq" id="WP_273951089.1">
    <property type="nucleotide sequence ID" value="NZ_JAQSIP010000003.1"/>
</dbReference>
<dbReference type="PANTHER" id="PTHR37469">
    <property type="entry name" value="CELLOBIONIC ACID PHOSPHORYLASE-RELATED"/>
    <property type="match status" value="1"/>
</dbReference>
<dbReference type="InterPro" id="IPR012341">
    <property type="entry name" value="6hp_glycosidase-like_sf"/>
</dbReference>
<comment type="caution">
    <text evidence="4">The sequence shown here is derived from an EMBL/GenBank/DDBJ whole genome shotgun (WGS) entry which is preliminary data.</text>
</comment>
<reference evidence="4 5" key="1">
    <citation type="submission" date="2023-02" db="EMBL/GenBank/DDBJ databases">
        <title>Bacterial whole genomic sequence of Curvibacter sp. HBC61.</title>
        <authorList>
            <person name="Le V."/>
            <person name="Ko S.-R."/>
            <person name="Ahn C.-Y."/>
            <person name="Oh H.-M."/>
        </authorList>
    </citation>
    <scope>NUCLEOTIDE SEQUENCE [LARGE SCALE GENOMIC DNA]</scope>
    <source>
        <strain evidence="4 5">HBC61</strain>
    </source>
</reference>
<accession>A0ABT5MXI6</accession>
<keyword evidence="2" id="KW-0808">Transferase</keyword>
<keyword evidence="5" id="KW-1185">Reference proteome</keyword>
<dbReference type="Pfam" id="PF17167">
    <property type="entry name" value="Glyco_hydro_94"/>
    <property type="match status" value="1"/>
</dbReference>
<evidence type="ECO:0000313" key="5">
    <source>
        <dbReference type="Proteomes" id="UP001528673"/>
    </source>
</evidence>
<organism evidence="4 5">
    <name type="scientific">Curvibacter cyanobacteriorum</name>
    <dbReference type="NCBI Taxonomy" id="3026422"/>
    <lineage>
        <taxon>Bacteria</taxon>
        <taxon>Pseudomonadati</taxon>
        <taxon>Pseudomonadota</taxon>
        <taxon>Betaproteobacteria</taxon>
        <taxon>Burkholderiales</taxon>
        <taxon>Comamonadaceae</taxon>
        <taxon>Curvibacter</taxon>
    </lineage>
</organism>
<dbReference type="InterPro" id="IPR033432">
    <property type="entry name" value="GH94_catalytic"/>
</dbReference>
<gene>
    <name evidence="4" type="ORF">PSQ40_09350</name>
</gene>
<dbReference type="InterPro" id="IPR008928">
    <property type="entry name" value="6-hairpin_glycosidase_sf"/>
</dbReference>
<feature type="domain" description="Glycosyl hydrolase 94 catalytic" evidence="3">
    <location>
        <begin position="7"/>
        <end position="118"/>
    </location>
</feature>
<name>A0ABT5MXI6_9BURK</name>